<reference evidence="1 2" key="1">
    <citation type="journal article" date="2016" name="Nat. Commun.">
        <title>Extremotolerant tardigrade genome and improved radiotolerance of human cultured cells by tardigrade-unique protein.</title>
        <authorList>
            <person name="Hashimoto T."/>
            <person name="Horikawa D.D."/>
            <person name="Saito Y."/>
            <person name="Kuwahara H."/>
            <person name="Kozuka-Hata H."/>
            <person name="Shin-I T."/>
            <person name="Minakuchi Y."/>
            <person name="Ohishi K."/>
            <person name="Motoyama A."/>
            <person name="Aizu T."/>
            <person name="Enomoto A."/>
            <person name="Kondo K."/>
            <person name="Tanaka S."/>
            <person name="Hara Y."/>
            <person name="Koshikawa S."/>
            <person name="Sagara H."/>
            <person name="Miura T."/>
            <person name="Yokobori S."/>
            <person name="Miyagawa K."/>
            <person name="Suzuki Y."/>
            <person name="Kubo T."/>
            <person name="Oyama M."/>
            <person name="Kohara Y."/>
            <person name="Fujiyama A."/>
            <person name="Arakawa K."/>
            <person name="Katayama T."/>
            <person name="Toyoda A."/>
            <person name="Kunieda T."/>
        </authorList>
    </citation>
    <scope>NUCLEOTIDE SEQUENCE [LARGE SCALE GENOMIC DNA]</scope>
    <source>
        <strain evidence="1 2">YOKOZUNA-1</strain>
    </source>
</reference>
<evidence type="ECO:0000313" key="2">
    <source>
        <dbReference type="Proteomes" id="UP000186922"/>
    </source>
</evidence>
<proteinExistence type="predicted"/>
<sequence length="83" mass="9816">MMDQRRILSVSQTHSKILWFHFRRNLCEFICPSNQRLVTRSRERQTTKISRDVLVSECPEFRGKTGGLHCGLDADSCRFNWQT</sequence>
<gene>
    <name evidence="1" type="primary">RvY_04674-1</name>
    <name evidence="1" type="synonym">RvY_04674.1</name>
    <name evidence="1" type="ORF">RvY_04674</name>
</gene>
<comment type="caution">
    <text evidence="1">The sequence shown here is derived from an EMBL/GenBank/DDBJ whole genome shotgun (WGS) entry which is preliminary data.</text>
</comment>
<evidence type="ECO:0000313" key="1">
    <source>
        <dbReference type="EMBL" id="GAU92619.1"/>
    </source>
</evidence>
<dbReference type="EMBL" id="BDGG01000002">
    <property type="protein sequence ID" value="GAU92619.1"/>
    <property type="molecule type" value="Genomic_DNA"/>
</dbReference>
<accession>A0A1D1USG7</accession>
<name>A0A1D1USG7_RAMVA</name>
<dbReference type="AlphaFoldDB" id="A0A1D1USG7"/>
<keyword evidence="2" id="KW-1185">Reference proteome</keyword>
<dbReference type="Proteomes" id="UP000186922">
    <property type="component" value="Unassembled WGS sequence"/>
</dbReference>
<organism evidence="1 2">
    <name type="scientific">Ramazzottius varieornatus</name>
    <name type="common">Water bear</name>
    <name type="synonym">Tardigrade</name>
    <dbReference type="NCBI Taxonomy" id="947166"/>
    <lineage>
        <taxon>Eukaryota</taxon>
        <taxon>Metazoa</taxon>
        <taxon>Ecdysozoa</taxon>
        <taxon>Tardigrada</taxon>
        <taxon>Eutardigrada</taxon>
        <taxon>Parachela</taxon>
        <taxon>Hypsibioidea</taxon>
        <taxon>Ramazzottiidae</taxon>
        <taxon>Ramazzottius</taxon>
    </lineage>
</organism>
<protein>
    <submittedName>
        <fullName evidence="1">Uncharacterized protein</fullName>
    </submittedName>
</protein>